<reference evidence="1 2" key="1">
    <citation type="submission" date="2016-07" db="EMBL/GenBank/DDBJ databases">
        <title>Draft genome of the white-rot fungus Obba rivulosa 3A-2.</title>
        <authorList>
            <consortium name="DOE Joint Genome Institute"/>
            <person name="Miettinen O."/>
            <person name="Riley R."/>
            <person name="Acob R."/>
            <person name="Barry K."/>
            <person name="Cullen D."/>
            <person name="De Vries R."/>
            <person name="Hainaut M."/>
            <person name="Hatakka A."/>
            <person name="Henrissat B."/>
            <person name="Hilden K."/>
            <person name="Kuo R."/>
            <person name="Labutti K."/>
            <person name="Lipzen A."/>
            <person name="Makela M.R."/>
            <person name="Sandor L."/>
            <person name="Spatafora J.W."/>
            <person name="Grigoriev I.V."/>
            <person name="Hibbett D.S."/>
        </authorList>
    </citation>
    <scope>NUCLEOTIDE SEQUENCE [LARGE SCALE GENOMIC DNA]</scope>
    <source>
        <strain evidence="1 2">3A-2</strain>
    </source>
</reference>
<sequence length="447" mass="50479">MDTIITCSDSVGGLQHSPSQNDDHLGPRPNFDILIHIMKFVPQVLLVMMRTCRVLYPVGIKCLLANPPILDSAERVLAFCNFMLADASRFTLLRTLELAYFDYLTPLPSSTMSILTRILSHAHSLRTLAFGQRDLDSDPLTQFFGEVSIVVGAVQSALVELRADFVDGFLPDAHVILEASPKSLQILDLRGVTWATTAITPYPELRRLTVRFSEAGRDIGLLVGLFPNLSHLEFAEEHWRTTLGEMGEVRERNERGSPGRRWSRLEYFGGDFGSIYSAGLGCEVKHLNIRRFNGESIRLLTSILSDIRPRSLSLEVDYFIPGIYNHMFQNNSNITELVMTLHTLDGLVLPPSSDYGTLQASVLEMLTPLQLKSLTLLWRIDATYSTQSRSNDASQCLRRLDVHAFVKQLAQRLLTLREVTMDVPRNTVSRRYWKIERSDDGGVQERR</sequence>
<dbReference type="AlphaFoldDB" id="A0A8E2AI06"/>
<evidence type="ECO:0000313" key="1">
    <source>
        <dbReference type="EMBL" id="OCH84843.1"/>
    </source>
</evidence>
<keyword evidence="2" id="KW-1185">Reference proteome</keyword>
<protein>
    <submittedName>
        <fullName evidence="1">Uncharacterized protein</fullName>
    </submittedName>
</protein>
<dbReference type="OrthoDB" id="2754197at2759"/>
<organism evidence="1 2">
    <name type="scientific">Obba rivulosa</name>
    <dbReference type="NCBI Taxonomy" id="1052685"/>
    <lineage>
        <taxon>Eukaryota</taxon>
        <taxon>Fungi</taxon>
        <taxon>Dikarya</taxon>
        <taxon>Basidiomycota</taxon>
        <taxon>Agaricomycotina</taxon>
        <taxon>Agaricomycetes</taxon>
        <taxon>Polyporales</taxon>
        <taxon>Gelatoporiaceae</taxon>
        <taxon>Obba</taxon>
    </lineage>
</organism>
<gene>
    <name evidence="1" type="ORF">OBBRIDRAFT_798727</name>
</gene>
<evidence type="ECO:0000313" key="2">
    <source>
        <dbReference type="Proteomes" id="UP000250043"/>
    </source>
</evidence>
<accession>A0A8E2AI06</accession>
<dbReference type="SUPFAM" id="SSF52047">
    <property type="entry name" value="RNI-like"/>
    <property type="match status" value="1"/>
</dbReference>
<dbReference type="Proteomes" id="UP000250043">
    <property type="component" value="Unassembled WGS sequence"/>
</dbReference>
<proteinExistence type="predicted"/>
<dbReference type="EMBL" id="KV722629">
    <property type="protein sequence ID" value="OCH84843.1"/>
    <property type="molecule type" value="Genomic_DNA"/>
</dbReference>
<name>A0A8E2AI06_9APHY</name>